<dbReference type="AlphaFoldDB" id="A0A371F4J1"/>
<keyword evidence="6" id="KW-1185">Reference proteome</keyword>
<feature type="domain" description="Non-haem dioxygenase N-terminal" evidence="4">
    <location>
        <begin position="31"/>
        <end position="103"/>
    </location>
</feature>
<dbReference type="GO" id="GO:0046872">
    <property type="term" value="F:metal ion binding"/>
    <property type="evidence" value="ECO:0007669"/>
    <property type="project" value="UniProtKB-KW"/>
</dbReference>
<feature type="non-terminal residue" evidence="5">
    <location>
        <position position="1"/>
    </location>
</feature>
<dbReference type="GO" id="GO:0031418">
    <property type="term" value="F:L-ascorbic acid binding"/>
    <property type="evidence" value="ECO:0007669"/>
    <property type="project" value="UniProtKB-KW"/>
</dbReference>
<dbReference type="GO" id="GO:0051213">
    <property type="term" value="F:dioxygenase activity"/>
    <property type="evidence" value="ECO:0007669"/>
    <property type="project" value="UniProtKB-KW"/>
</dbReference>
<evidence type="ECO:0000256" key="3">
    <source>
        <dbReference type="ARBA" id="ARBA00023004"/>
    </source>
</evidence>
<proteinExistence type="predicted"/>
<organism evidence="5 6">
    <name type="scientific">Mucuna pruriens</name>
    <name type="common">Velvet bean</name>
    <name type="synonym">Dolichos pruriens</name>
    <dbReference type="NCBI Taxonomy" id="157652"/>
    <lineage>
        <taxon>Eukaryota</taxon>
        <taxon>Viridiplantae</taxon>
        <taxon>Streptophyta</taxon>
        <taxon>Embryophyta</taxon>
        <taxon>Tracheophyta</taxon>
        <taxon>Spermatophyta</taxon>
        <taxon>Magnoliopsida</taxon>
        <taxon>eudicotyledons</taxon>
        <taxon>Gunneridae</taxon>
        <taxon>Pentapetalae</taxon>
        <taxon>rosids</taxon>
        <taxon>fabids</taxon>
        <taxon>Fabales</taxon>
        <taxon>Fabaceae</taxon>
        <taxon>Papilionoideae</taxon>
        <taxon>50 kb inversion clade</taxon>
        <taxon>NPAAA clade</taxon>
        <taxon>indigoferoid/millettioid clade</taxon>
        <taxon>Phaseoleae</taxon>
        <taxon>Mucuna</taxon>
    </lineage>
</organism>
<accession>A0A371F4J1</accession>
<comment type="caution">
    <text evidence="5">The sequence shown here is derived from an EMBL/GenBank/DDBJ whole genome shotgun (WGS) entry which is preliminary data.</text>
</comment>
<dbReference type="OrthoDB" id="627829at2759"/>
<dbReference type="Proteomes" id="UP000257109">
    <property type="component" value="Unassembled WGS sequence"/>
</dbReference>
<gene>
    <name evidence="5" type="primary">F3H-3</name>
    <name evidence="5" type="ORF">CR513_47233</name>
</gene>
<dbReference type="EMBL" id="QJKJ01010613">
    <property type="protein sequence ID" value="RDX73191.1"/>
    <property type="molecule type" value="Genomic_DNA"/>
</dbReference>
<dbReference type="SUPFAM" id="SSF51197">
    <property type="entry name" value="Clavaminate synthase-like"/>
    <property type="match status" value="1"/>
</dbReference>
<reference evidence="5" key="1">
    <citation type="submission" date="2018-05" db="EMBL/GenBank/DDBJ databases">
        <title>Draft genome of Mucuna pruriens seed.</title>
        <authorList>
            <person name="Nnadi N.E."/>
            <person name="Vos R."/>
            <person name="Hasami M.H."/>
            <person name="Devisetty U.K."/>
            <person name="Aguiy J.C."/>
        </authorList>
    </citation>
    <scope>NUCLEOTIDE SEQUENCE [LARGE SCALE GENOMIC DNA]</scope>
    <source>
        <strain evidence="5">JCA_2017</strain>
    </source>
</reference>
<dbReference type="InterPro" id="IPR027443">
    <property type="entry name" value="IPNS-like_sf"/>
</dbReference>
<evidence type="ECO:0000259" key="4">
    <source>
        <dbReference type="Pfam" id="PF14226"/>
    </source>
</evidence>
<name>A0A371F4J1_MUCPR</name>
<evidence type="ECO:0000256" key="1">
    <source>
        <dbReference type="ARBA" id="ARBA00022723"/>
    </source>
</evidence>
<keyword evidence="1" id="KW-0479">Metal-binding</keyword>
<evidence type="ECO:0000256" key="2">
    <source>
        <dbReference type="ARBA" id="ARBA00022896"/>
    </source>
</evidence>
<dbReference type="Pfam" id="PF14226">
    <property type="entry name" value="DIOX_N"/>
    <property type="match status" value="1"/>
</dbReference>
<keyword evidence="2" id="KW-0847">Vitamin C</keyword>
<dbReference type="Gene3D" id="2.60.120.330">
    <property type="entry name" value="B-lactam Antibiotic, Isopenicillin N Synthase, Chain"/>
    <property type="match status" value="1"/>
</dbReference>
<evidence type="ECO:0000313" key="6">
    <source>
        <dbReference type="Proteomes" id="UP000257109"/>
    </source>
</evidence>
<dbReference type="InterPro" id="IPR026992">
    <property type="entry name" value="DIOX_N"/>
</dbReference>
<dbReference type="InterPro" id="IPR050295">
    <property type="entry name" value="Plant_2OG-oxidoreductases"/>
</dbReference>
<evidence type="ECO:0000313" key="5">
    <source>
        <dbReference type="EMBL" id="RDX73191.1"/>
    </source>
</evidence>
<sequence length="148" mass="16885">MERYESSSSFSTLDSAQEKGLSCPSTMSHVAVIDMAALKNGSATRSGVVQEIRDASRRLGFFQLNGSYVVNHGESESVLDEALFVASKFFDLPTKEKVRYGTSLKDGIDKVQFWRVFLKHYAHPLNDWIHMWPENPSKYRFFIHLMSN</sequence>
<protein>
    <submittedName>
        <fullName evidence="5">Flavanone 3-dioxygenase 3</fullName>
    </submittedName>
</protein>
<dbReference type="PANTHER" id="PTHR47991">
    <property type="entry name" value="OXOGLUTARATE/IRON-DEPENDENT DIOXYGENASE"/>
    <property type="match status" value="1"/>
</dbReference>
<keyword evidence="3" id="KW-0408">Iron</keyword>